<evidence type="ECO:0000256" key="7">
    <source>
        <dbReference type="SAM" id="Phobius"/>
    </source>
</evidence>
<evidence type="ECO:0000313" key="8">
    <source>
        <dbReference type="EMBL" id="QKZ05100.1"/>
    </source>
</evidence>
<dbReference type="SUPFAM" id="SSF103473">
    <property type="entry name" value="MFS general substrate transporter"/>
    <property type="match status" value="1"/>
</dbReference>
<dbReference type="KEGG" id="pez:HWQ56_15400"/>
<keyword evidence="9" id="KW-1185">Reference proteome</keyword>
<accession>A0A7D5D7U0</accession>
<feature type="transmembrane region" description="Helical" evidence="7">
    <location>
        <begin position="164"/>
        <end position="182"/>
    </location>
</feature>
<dbReference type="Proteomes" id="UP000509568">
    <property type="component" value="Chromosome"/>
</dbReference>
<feature type="transmembrane region" description="Helical" evidence="7">
    <location>
        <begin position="349"/>
        <end position="367"/>
    </location>
</feature>
<dbReference type="InterPro" id="IPR036259">
    <property type="entry name" value="MFS_trans_sf"/>
</dbReference>
<dbReference type="GO" id="GO:0005886">
    <property type="term" value="C:plasma membrane"/>
    <property type="evidence" value="ECO:0007669"/>
    <property type="project" value="UniProtKB-SubCell"/>
</dbReference>
<dbReference type="EMBL" id="CP056030">
    <property type="protein sequence ID" value="QKZ05100.1"/>
    <property type="molecule type" value="Genomic_DNA"/>
</dbReference>
<keyword evidence="6 7" id="KW-0472">Membrane</keyword>
<proteinExistence type="predicted"/>
<dbReference type="PANTHER" id="PTHR43414:SF6">
    <property type="entry name" value="MULTIDRUG RESISTANCE PROTEIN MDTG"/>
    <property type="match status" value="1"/>
</dbReference>
<keyword evidence="3" id="KW-1003">Cell membrane</keyword>
<dbReference type="InterPro" id="IPR011701">
    <property type="entry name" value="MFS"/>
</dbReference>
<evidence type="ECO:0000256" key="6">
    <source>
        <dbReference type="ARBA" id="ARBA00023136"/>
    </source>
</evidence>
<evidence type="ECO:0000256" key="1">
    <source>
        <dbReference type="ARBA" id="ARBA00004651"/>
    </source>
</evidence>
<evidence type="ECO:0000256" key="5">
    <source>
        <dbReference type="ARBA" id="ARBA00022989"/>
    </source>
</evidence>
<feature type="transmembrane region" description="Helical" evidence="7">
    <location>
        <begin position="39"/>
        <end position="57"/>
    </location>
</feature>
<dbReference type="PANTHER" id="PTHR43414">
    <property type="entry name" value="MULTIDRUG RESISTANCE PROTEIN MDTG"/>
    <property type="match status" value="1"/>
</dbReference>
<evidence type="ECO:0000313" key="9">
    <source>
        <dbReference type="Proteomes" id="UP000509568"/>
    </source>
</evidence>
<comment type="subcellular location">
    <subcellularLocation>
        <location evidence="1">Cell membrane</location>
        <topology evidence="1">Multi-pass membrane protein</topology>
    </subcellularLocation>
</comment>
<evidence type="ECO:0000256" key="2">
    <source>
        <dbReference type="ARBA" id="ARBA00022448"/>
    </source>
</evidence>
<reference evidence="8 9" key="1">
    <citation type="submission" date="2020-06" db="EMBL/GenBank/DDBJ databases">
        <title>Pseudomonas eucalypticola sp. nov., an endophyte of Eucalyptus dunnii leaves with biocontrol ability of eucalyptus leaf blight.</title>
        <authorList>
            <person name="Liu Y."/>
            <person name="Song Z."/>
            <person name="Zeng H."/>
            <person name="Lu M."/>
            <person name="Wang X."/>
            <person name="Lian X."/>
            <person name="Zhang Q."/>
        </authorList>
    </citation>
    <scope>NUCLEOTIDE SEQUENCE [LARGE SCALE GENOMIC DNA]</scope>
    <source>
        <strain evidence="8 9">NP-1</strain>
    </source>
</reference>
<keyword evidence="2" id="KW-0813">Transport</keyword>
<dbReference type="Pfam" id="PF07690">
    <property type="entry name" value="MFS_1"/>
    <property type="match status" value="1"/>
</dbReference>
<evidence type="ECO:0000256" key="3">
    <source>
        <dbReference type="ARBA" id="ARBA00022475"/>
    </source>
</evidence>
<keyword evidence="4 7" id="KW-0812">Transmembrane</keyword>
<name>A0A7D5D7U0_9PSED</name>
<feature type="transmembrane region" description="Helical" evidence="7">
    <location>
        <begin position="12"/>
        <end position="33"/>
    </location>
</feature>
<dbReference type="GO" id="GO:0022857">
    <property type="term" value="F:transmembrane transporter activity"/>
    <property type="evidence" value="ECO:0007669"/>
    <property type="project" value="InterPro"/>
</dbReference>
<feature type="transmembrane region" description="Helical" evidence="7">
    <location>
        <begin position="233"/>
        <end position="251"/>
    </location>
</feature>
<feature type="transmembrane region" description="Helical" evidence="7">
    <location>
        <begin position="202"/>
        <end position="221"/>
    </location>
</feature>
<feature type="transmembrane region" description="Helical" evidence="7">
    <location>
        <begin position="137"/>
        <end position="158"/>
    </location>
</feature>
<feature type="transmembrane region" description="Helical" evidence="7">
    <location>
        <begin position="78"/>
        <end position="100"/>
    </location>
</feature>
<protein>
    <submittedName>
        <fullName evidence="8">MFS transporter</fullName>
    </submittedName>
</protein>
<organism evidence="8 9">
    <name type="scientific">Pseudomonas eucalypticola</name>
    <dbReference type="NCBI Taxonomy" id="2599595"/>
    <lineage>
        <taxon>Bacteria</taxon>
        <taxon>Pseudomonadati</taxon>
        <taxon>Pseudomonadota</taxon>
        <taxon>Gammaproteobacteria</taxon>
        <taxon>Pseudomonadales</taxon>
        <taxon>Pseudomonadaceae</taxon>
        <taxon>Pseudomonas</taxon>
    </lineage>
</organism>
<dbReference type="AlphaFoldDB" id="A0A7D5D7U0"/>
<feature type="transmembrane region" description="Helical" evidence="7">
    <location>
        <begin position="263"/>
        <end position="282"/>
    </location>
</feature>
<sequence length="374" mass="38926">MPSVSQIADRQSRLAATVMALCLPSDVLLYLLLPMQPQAFGISLAQAGILLAANRLVRIVGYSQVVQFYARNGDRLTCMIAAGAAALCALGNATLSGFAWLLGLRLVWGLCFAAFNLSTQVMATHEPAGAARRSGRARALAAIGPMLALPLGAALSLWLGPRAIFFILAGTCTLGFFVARRLPQQPHALQAGGKRFKKPDSVAVWSFIEGVALDGLFIFGLSLQAQKVLGGDAMMIAGVLMGLRYLSELLLSPLGGWAAQRFGATAMLLVFSISSAVALSVFGNHWVIVGGAAVLVLRALQLPLVATLVAERNPGPARVQALASNAVWRDVGAGLGPLLAGVLLPITSAPWVFGVAGLAIALSALACQRKANPA</sequence>
<keyword evidence="5 7" id="KW-1133">Transmembrane helix</keyword>
<dbReference type="Gene3D" id="1.20.1250.20">
    <property type="entry name" value="MFS general substrate transporter like domains"/>
    <property type="match status" value="2"/>
</dbReference>
<gene>
    <name evidence="8" type="ORF">HWQ56_15400</name>
</gene>
<evidence type="ECO:0000256" key="4">
    <source>
        <dbReference type="ARBA" id="ARBA00022692"/>
    </source>
</evidence>